<protein>
    <submittedName>
        <fullName evidence="1">Transcriptional regulator</fullName>
    </submittedName>
</protein>
<dbReference type="GO" id="GO:0006355">
    <property type="term" value="P:regulation of DNA-templated transcription"/>
    <property type="evidence" value="ECO:0007669"/>
    <property type="project" value="InterPro"/>
</dbReference>
<dbReference type="PANTHER" id="PTHR40688:SF2">
    <property type="entry name" value="RIBBON-HELIX-HELIX PROTEIN COPG DOMAIN-CONTAINING PROTEIN"/>
    <property type="match status" value="1"/>
</dbReference>
<dbReference type="SUPFAM" id="SSF47598">
    <property type="entry name" value="Ribbon-helix-helix"/>
    <property type="match status" value="1"/>
</dbReference>
<sequence length="88" mass="9924">MAVTSIRLNSDIEKPLEALAKKLDRSKNYVINQAIKDFVSRNEMEEARWADTLQALDSVKAGKTIDEAEVTSWLESWGTEDEKSPPTI</sequence>
<proteinExistence type="predicted"/>
<comment type="caution">
    <text evidence="1">The sequence shown here is derived from an EMBL/GenBank/DDBJ whole genome shotgun (WGS) entry which is preliminary data.</text>
</comment>
<gene>
    <name evidence="1" type="ORF">COA71_13890</name>
</gene>
<organism evidence="1 2">
    <name type="scientific">SAR86 cluster bacterium</name>
    <dbReference type="NCBI Taxonomy" id="2030880"/>
    <lineage>
        <taxon>Bacteria</taxon>
        <taxon>Pseudomonadati</taxon>
        <taxon>Pseudomonadota</taxon>
        <taxon>Gammaproteobacteria</taxon>
        <taxon>SAR86 cluster</taxon>
    </lineage>
</organism>
<name>A0A2A5C7T6_9GAMM</name>
<evidence type="ECO:0000313" key="1">
    <source>
        <dbReference type="EMBL" id="PCJ39541.1"/>
    </source>
</evidence>
<evidence type="ECO:0000313" key="2">
    <source>
        <dbReference type="Proteomes" id="UP000228987"/>
    </source>
</evidence>
<reference evidence="2" key="1">
    <citation type="submission" date="2017-08" db="EMBL/GenBank/DDBJ databases">
        <title>A dynamic microbial community with high functional redundancy inhabits the cold, oxic subseafloor aquifer.</title>
        <authorList>
            <person name="Tully B.J."/>
            <person name="Wheat C.G."/>
            <person name="Glazer B.T."/>
            <person name="Huber J.A."/>
        </authorList>
    </citation>
    <scope>NUCLEOTIDE SEQUENCE [LARGE SCALE GENOMIC DNA]</scope>
</reference>
<dbReference type="AlphaFoldDB" id="A0A2A5C7T6"/>
<dbReference type="InterPro" id="IPR010985">
    <property type="entry name" value="Ribbon_hlx_hlx"/>
</dbReference>
<dbReference type="EMBL" id="NVWI01000014">
    <property type="protein sequence ID" value="PCJ39541.1"/>
    <property type="molecule type" value="Genomic_DNA"/>
</dbReference>
<dbReference type="Proteomes" id="UP000228987">
    <property type="component" value="Unassembled WGS sequence"/>
</dbReference>
<dbReference type="CDD" id="cd22233">
    <property type="entry name" value="RHH_CopAso-like"/>
    <property type="match status" value="1"/>
</dbReference>
<dbReference type="InterPro" id="IPR052991">
    <property type="entry name" value="Non-func_TypeII_TA_Antitoxin"/>
</dbReference>
<accession>A0A2A5C7T6</accession>
<dbReference type="PANTHER" id="PTHR40688">
    <property type="match status" value="1"/>
</dbReference>